<sequence length="260" mass="27460">MPFTPSHAVVALPFVRMPIVPAALAVGSMAPDLAPFTGGLLVRYSVTHDPRWLPVTLLIALALLLIWRLLLRPVCRRLAPRAVAERLPEEWDRGPGAALRETFPSAGGIVGLLVALAAGILSHILWDGFTHEGRFGTVLLPVLDRSWGPLPGYKVLQYGSGLGGLIILGIAGARWLRGRTPAPVAPAPPGLRLAWWLSLPAFMVGAVVIRILVSGPPATPLEAYHLAGVLPPACGAWAVLTLGLALVLRAPRRPAAAAGR</sequence>
<name>A0ABV6RAN2_9MICO</name>
<protein>
    <submittedName>
        <fullName evidence="2">DUF4184 family protein</fullName>
    </submittedName>
</protein>
<dbReference type="EMBL" id="JBHLSV010000008">
    <property type="protein sequence ID" value="MFC0674042.1"/>
    <property type="molecule type" value="Genomic_DNA"/>
</dbReference>
<reference evidence="2 3" key="1">
    <citation type="submission" date="2024-09" db="EMBL/GenBank/DDBJ databases">
        <authorList>
            <person name="Sun Q."/>
            <person name="Mori K."/>
        </authorList>
    </citation>
    <scope>NUCLEOTIDE SEQUENCE [LARGE SCALE GENOMIC DNA]</scope>
    <source>
        <strain evidence="2 3">CICC 10874</strain>
    </source>
</reference>
<comment type="caution">
    <text evidence="2">The sequence shown here is derived from an EMBL/GenBank/DDBJ whole genome shotgun (WGS) entry which is preliminary data.</text>
</comment>
<organism evidence="2 3">
    <name type="scientific">Brachybacterium hainanense</name>
    <dbReference type="NCBI Taxonomy" id="1541174"/>
    <lineage>
        <taxon>Bacteria</taxon>
        <taxon>Bacillati</taxon>
        <taxon>Actinomycetota</taxon>
        <taxon>Actinomycetes</taxon>
        <taxon>Micrococcales</taxon>
        <taxon>Dermabacteraceae</taxon>
        <taxon>Brachybacterium</taxon>
    </lineage>
</organism>
<proteinExistence type="predicted"/>
<evidence type="ECO:0000313" key="3">
    <source>
        <dbReference type="Proteomes" id="UP001589793"/>
    </source>
</evidence>
<keyword evidence="1" id="KW-1133">Transmembrane helix</keyword>
<feature type="transmembrane region" description="Helical" evidence="1">
    <location>
        <begin position="193"/>
        <end position="213"/>
    </location>
</feature>
<evidence type="ECO:0000256" key="1">
    <source>
        <dbReference type="SAM" id="Phobius"/>
    </source>
</evidence>
<accession>A0ABV6RAN2</accession>
<evidence type="ECO:0000313" key="2">
    <source>
        <dbReference type="EMBL" id="MFC0674042.1"/>
    </source>
</evidence>
<feature type="transmembrane region" description="Helical" evidence="1">
    <location>
        <begin position="51"/>
        <end position="71"/>
    </location>
</feature>
<gene>
    <name evidence="2" type="ORF">ACFFF6_08760</name>
</gene>
<feature type="transmembrane region" description="Helical" evidence="1">
    <location>
        <begin position="155"/>
        <end position="173"/>
    </location>
</feature>
<dbReference type="Pfam" id="PF13803">
    <property type="entry name" value="DUF4184"/>
    <property type="match status" value="1"/>
</dbReference>
<keyword evidence="3" id="KW-1185">Reference proteome</keyword>
<keyword evidence="1" id="KW-0472">Membrane</keyword>
<dbReference type="RefSeq" id="WP_376979976.1">
    <property type="nucleotide sequence ID" value="NZ_JBHLSV010000008.1"/>
</dbReference>
<feature type="transmembrane region" description="Helical" evidence="1">
    <location>
        <begin position="103"/>
        <end position="126"/>
    </location>
</feature>
<feature type="transmembrane region" description="Helical" evidence="1">
    <location>
        <begin position="225"/>
        <end position="248"/>
    </location>
</feature>
<dbReference type="Proteomes" id="UP001589793">
    <property type="component" value="Unassembled WGS sequence"/>
</dbReference>
<dbReference type="InterPro" id="IPR025238">
    <property type="entry name" value="DUF4184"/>
</dbReference>
<keyword evidence="1" id="KW-0812">Transmembrane</keyword>